<accession>A0ABT2TB06</accession>
<gene>
    <name evidence="9" type="ORF">OCV51_04370</name>
</gene>
<dbReference type="PANTHER" id="PTHR43277">
    <property type="entry name" value="ARGININE DECARBOXYLASE"/>
    <property type="match status" value="1"/>
</dbReference>
<comment type="cofactor">
    <cofactor evidence="1">
        <name>pyridoxal 5'-phosphate</name>
        <dbReference type="ChEBI" id="CHEBI:597326"/>
    </cofactor>
</comment>
<feature type="domain" description="Orn/Lys/Arg decarboxylase C-terminal" evidence="8">
    <location>
        <begin position="417"/>
        <end position="449"/>
    </location>
</feature>
<dbReference type="SUPFAM" id="SSF53383">
    <property type="entry name" value="PLP-dependent transferases"/>
    <property type="match status" value="1"/>
</dbReference>
<feature type="domain" description="Orn/Lys/Arg decarboxylases family 1 pyridoxal-P attachment site" evidence="7">
    <location>
        <begin position="4"/>
        <end position="298"/>
    </location>
</feature>
<keyword evidence="4" id="KW-0663">Pyridoxal phosphate</keyword>
<evidence type="ECO:0000313" key="10">
    <source>
        <dbReference type="Proteomes" id="UP001652394"/>
    </source>
</evidence>
<keyword evidence="6" id="KW-0175">Coiled coil</keyword>
<dbReference type="Pfam" id="PF01276">
    <property type="entry name" value="OKR_DC_1"/>
    <property type="match status" value="1"/>
</dbReference>
<evidence type="ECO:0000259" key="7">
    <source>
        <dbReference type="Pfam" id="PF01276"/>
    </source>
</evidence>
<dbReference type="Gene3D" id="3.90.105.10">
    <property type="entry name" value="Molybdopterin biosynthesis moea protein, domain 2"/>
    <property type="match status" value="1"/>
</dbReference>
<dbReference type="InterPro" id="IPR052357">
    <property type="entry name" value="Orn_Lys_Arg_decarboxylase-I"/>
</dbReference>
<dbReference type="RefSeq" id="WP_059066270.1">
    <property type="nucleotide sequence ID" value="NZ_JAOQJX010000004.1"/>
</dbReference>
<keyword evidence="10" id="KW-1185">Reference proteome</keyword>
<keyword evidence="9" id="KW-0032">Aminotransferase</keyword>
<evidence type="ECO:0000256" key="4">
    <source>
        <dbReference type="ARBA" id="ARBA00022898"/>
    </source>
</evidence>
<dbReference type="InterPro" id="IPR000310">
    <property type="entry name" value="Orn/Lys/Arg_deCO2ase_major_dom"/>
</dbReference>
<sequence>MKSLYEELKKYSKSDYYGFHMPGHKRNASAMQADLPYSMDITEIEGFDDLHHPTGILQEVQRRASKIYHAEETSILINGSTVGILSAIMGCTCEGDKILIARNSHKSVYHAVFLNKLVPIYVYPTFYPDKGLNGAVDPEKIQTILQEEQGIKAVVITSPTYDGVLSDIDKISTIVHAHKIPLIVDEAHGAHFGFHPYFPENANQKGADIVIHSLHKTLPALTQTALLHKNGSIVDWSRVCYYLDMLQTSSPSYILMASADVCISEIEKKGKQYFEFYVKLLKAARNRLQELENLRLVQTEEYDFSKLVIYTGNTEYTGKYIYDILLKEYHLQMEMAAGNYVLAMTSPADTPEGMERFCSAIMEIDRKIVSEERKNKNTVEIQSSLPELERKYTSAEIKEKIDLYNRRGCTGNIKSKTWKTSVGHISTEYAYMYPPGIPLVVPGEIISKEISMSLCRFEEAGFELQGTRKAGEIEVWIDE</sequence>
<proteinExistence type="inferred from homology"/>
<comment type="similarity">
    <text evidence="2">Belongs to the Orn/Lys/Arg decarboxylase class-I family.</text>
</comment>
<evidence type="ECO:0000256" key="6">
    <source>
        <dbReference type="SAM" id="Coils"/>
    </source>
</evidence>
<dbReference type="EMBL" id="JAOQJX010000004">
    <property type="protein sequence ID" value="MCU6746904.1"/>
    <property type="molecule type" value="Genomic_DNA"/>
</dbReference>
<dbReference type="PANTHER" id="PTHR43277:SF4">
    <property type="entry name" value="ARGININE DECARBOXYLASE"/>
    <property type="match status" value="1"/>
</dbReference>
<dbReference type="Gene3D" id="3.40.640.10">
    <property type="entry name" value="Type I PLP-dependent aspartate aminotransferase-like (Major domain)"/>
    <property type="match status" value="1"/>
</dbReference>
<keyword evidence="5" id="KW-0456">Lyase</keyword>
<evidence type="ECO:0000256" key="1">
    <source>
        <dbReference type="ARBA" id="ARBA00001933"/>
    </source>
</evidence>
<keyword evidence="9" id="KW-0808">Transferase</keyword>
<dbReference type="InterPro" id="IPR008286">
    <property type="entry name" value="Prn/Lys/Arg_de-COase_C"/>
</dbReference>
<reference evidence="9 10" key="1">
    <citation type="journal article" date="2021" name="ISME Commun">
        <title>Automated analysis of genomic sequences facilitates high-throughput and comprehensive description of bacteria.</title>
        <authorList>
            <person name="Hitch T.C.A."/>
        </authorList>
    </citation>
    <scope>NUCLEOTIDE SEQUENCE [LARGE SCALE GENOMIC DNA]</scope>
    <source>
        <strain evidence="9 10">H2_18</strain>
    </source>
</reference>
<dbReference type="GO" id="GO:0008483">
    <property type="term" value="F:transaminase activity"/>
    <property type="evidence" value="ECO:0007669"/>
    <property type="project" value="UniProtKB-KW"/>
</dbReference>
<comment type="caution">
    <text evidence="9">The sequence shown here is derived from an EMBL/GenBank/DDBJ whole genome shotgun (WGS) entry which is preliminary data.</text>
</comment>
<evidence type="ECO:0000256" key="2">
    <source>
        <dbReference type="ARBA" id="ARBA00010671"/>
    </source>
</evidence>
<evidence type="ECO:0000256" key="5">
    <source>
        <dbReference type="ARBA" id="ARBA00023239"/>
    </source>
</evidence>
<keyword evidence="3" id="KW-0210">Decarboxylase</keyword>
<organism evidence="9 10">
    <name type="scientific">Faecalicatena acetigenes</name>
    <dbReference type="NCBI Taxonomy" id="2981790"/>
    <lineage>
        <taxon>Bacteria</taxon>
        <taxon>Bacillati</taxon>
        <taxon>Bacillota</taxon>
        <taxon>Clostridia</taxon>
        <taxon>Lachnospirales</taxon>
        <taxon>Lachnospiraceae</taxon>
        <taxon>Faecalicatena</taxon>
    </lineage>
</organism>
<dbReference type="InterPro" id="IPR015424">
    <property type="entry name" value="PyrdxlP-dep_Trfase"/>
</dbReference>
<evidence type="ECO:0000256" key="3">
    <source>
        <dbReference type="ARBA" id="ARBA00022793"/>
    </source>
</evidence>
<dbReference type="InterPro" id="IPR015421">
    <property type="entry name" value="PyrdxlP-dep_Trfase_major"/>
</dbReference>
<evidence type="ECO:0000259" key="8">
    <source>
        <dbReference type="Pfam" id="PF03711"/>
    </source>
</evidence>
<name>A0ABT2TB06_9FIRM</name>
<dbReference type="Pfam" id="PF03711">
    <property type="entry name" value="OKR_DC_1_C"/>
    <property type="match status" value="1"/>
</dbReference>
<protein>
    <submittedName>
        <fullName evidence="9">Aminotransferase class I/II-fold pyridoxal phosphate-dependent enzyme</fullName>
    </submittedName>
</protein>
<evidence type="ECO:0000313" key="9">
    <source>
        <dbReference type="EMBL" id="MCU6746904.1"/>
    </source>
</evidence>
<feature type="coiled-coil region" evidence="6">
    <location>
        <begin position="274"/>
        <end position="301"/>
    </location>
</feature>
<dbReference type="Proteomes" id="UP001652394">
    <property type="component" value="Unassembled WGS sequence"/>
</dbReference>